<organism evidence="2 3">
    <name type="scientific">Candidatus Accumulibacter aalborgensis</name>
    <dbReference type="NCBI Taxonomy" id="1860102"/>
    <lineage>
        <taxon>Bacteria</taxon>
        <taxon>Pseudomonadati</taxon>
        <taxon>Pseudomonadota</taxon>
        <taxon>Betaproteobacteria</taxon>
        <taxon>Candidatus Accumulibacter</taxon>
    </lineage>
</organism>
<keyword evidence="3" id="KW-1185">Reference proteome</keyword>
<keyword evidence="2" id="KW-0808">Transferase</keyword>
<dbReference type="Gene3D" id="3.40.50.150">
    <property type="entry name" value="Vaccinia Virus protein VP39"/>
    <property type="match status" value="1"/>
</dbReference>
<dbReference type="Pfam" id="PF13649">
    <property type="entry name" value="Methyltransf_25"/>
    <property type="match status" value="1"/>
</dbReference>
<dbReference type="InterPro" id="IPR029063">
    <property type="entry name" value="SAM-dependent_MTases_sf"/>
</dbReference>
<keyword evidence="2" id="KW-0489">Methyltransferase</keyword>
<evidence type="ECO:0000313" key="2">
    <source>
        <dbReference type="EMBL" id="SBT03458.1"/>
    </source>
</evidence>
<dbReference type="GO" id="GO:0008168">
    <property type="term" value="F:methyltransferase activity"/>
    <property type="evidence" value="ECO:0007669"/>
    <property type="project" value="UniProtKB-KW"/>
</dbReference>
<name>A0A1A8XHP3_9PROT</name>
<dbReference type="CDD" id="cd02440">
    <property type="entry name" value="AdoMet_MTases"/>
    <property type="match status" value="1"/>
</dbReference>
<dbReference type="Proteomes" id="UP000199169">
    <property type="component" value="Unassembled WGS sequence"/>
</dbReference>
<proteinExistence type="predicted"/>
<reference evidence="3" key="1">
    <citation type="submission" date="2016-06" db="EMBL/GenBank/DDBJ databases">
        <authorList>
            <person name="McIlroy S.J."/>
            <person name="Karst S.M."/>
            <person name="Albertsen M."/>
        </authorList>
    </citation>
    <scope>NUCLEOTIDE SEQUENCE [LARGE SCALE GENOMIC DNA]</scope>
</reference>
<dbReference type="EMBL" id="FLQX01000006">
    <property type="protein sequence ID" value="SBT03458.1"/>
    <property type="molecule type" value="Genomic_DNA"/>
</dbReference>
<dbReference type="STRING" id="1860102.ACCAA_1030002"/>
<evidence type="ECO:0000313" key="3">
    <source>
        <dbReference type="Proteomes" id="UP000199169"/>
    </source>
</evidence>
<feature type="domain" description="Methyltransferase" evidence="1">
    <location>
        <begin position="37"/>
        <end position="132"/>
    </location>
</feature>
<dbReference type="GO" id="GO:0032259">
    <property type="term" value="P:methylation"/>
    <property type="evidence" value="ECO:0007669"/>
    <property type="project" value="UniProtKB-KW"/>
</dbReference>
<gene>
    <name evidence="2" type="ORF">ACCAA_1030002</name>
</gene>
<dbReference type="AlphaFoldDB" id="A0A1A8XHP3"/>
<sequence>MKGRDSGMPEEAFWTSFFDAEGAVDRLLGKNGVRGNVVEFGCGYGTFTIPAARRTTGMLSALDIEPDMVKRLRSKAEERHLINIRAQLRDFVADGTGLETASQSHAMIFNLLHLEQPVALLQEAHRILHAGGVLSVIHWRSDIPTPRGPSLEIRPTPEQCRAWMSAAGFGSITDVGLQGFCPFHYGLVATR</sequence>
<dbReference type="RefSeq" id="WP_186405461.1">
    <property type="nucleotide sequence ID" value="NZ_FLQX01000006.1"/>
</dbReference>
<protein>
    <submittedName>
        <fullName evidence="2">Methyltransferase type 11</fullName>
    </submittedName>
</protein>
<dbReference type="SUPFAM" id="SSF53335">
    <property type="entry name" value="S-adenosyl-L-methionine-dependent methyltransferases"/>
    <property type="match status" value="1"/>
</dbReference>
<dbReference type="InterPro" id="IPR041698">
    <property type="entry name" value="Methyltransf_25"/>
</dbReference>
<evidence type="ECO:0000259" key="1">
    <source>
        <dbReference type="Pfam" id="PF13649"/>
    </source>
</evidence>
<accession>A0A1A8XHP3</accession>